<dbReference type="InterPro" id="IPR036390">
    <property type="entry name" value="WH_DNA-bd_sf"/>
</dbReference>
<dbReference type="SUPFAM" id="SSF46785">
    <property type="entry name" value="Winged helix' DNA-binding domain"/>
    <property type="match status" value="1"/>
</dbReference>
<accession>A0ABP9BBN4</accession>
<dbReference type="InterPro" id="IPR036388">
    <property type="entry name" value="WH-like_DNA-bd_sf"/>
</dbReference>
<protein>
    <submittedName>
        <fullName evidence="4">YafY family protein</fullName>
    </submittedName>
</protein>
<evidence type="ECO:0000313" key="5">
    <source>
        <dbReference type="Proteomes" id="UP001499959"/>
    </source>
</evidence>
<name>A0ABP9BBN4_9GAMM</name>
<evidence type="ECO:0000313" key="4">
    <source>
        <dbReference type="EMBL" id="GAA4791939.1"/>
    </source>
</evidence>
<proteinExistence type="predicted"/>
<sequence>MRRADRLFQIVQLIRGRRLTTAAFLAERLEISPRSIYRDVAALQAQGVPIEGEAGVGYRMRRGFDLPPLMFDAREAQALVACVRIAQPRIDPALAAGAEDALAKILAVLPAAERAAAESLSVYAPSIGTDPQTRERLQRLRQATEQRIKLRLTYLDLKDDTSVRTVRPLGCFFWGQVWTLAAWCESREDFRNFRVDRIQTIEALDARFRDEPGRTLPDLMRLYDCDDVG</sequence>
<dbReference type="PANTHER" id="PTHR34580">
    <property type="match status" value="1"/>
</dbReference>
<feature type="domain" description="HTH deoR-type" evidence="3">
    <location>
        <begin position="3"/>
        <end position="58"/>
    </location>
</feature>
<keyword evidence="5" id="KW-1185">Reference proteome</keyword>
<dbReference type="RefSeq" id="WP_345302852.1">
    <property type="nucleotide sequence ID" value="NZ_BAABJE010000007.1"/>
</dbReference>
<dbReference type="Proteomes" id="UP001499959">
    <property type="component" value="Unassembled WGS sequence"/>
</dbReference>
<evidence type="ECO:0000256" key="2">
    <source>
        <dbReference type="ARBA" id="ARBA00023163"/>
    </source>
</evidence>
<dbReference type="InterPro" id="IPR026881">
    <property type="entry name" value="WYL_dom"/>
</dbReference>
<keyword evidence="1" id="KW-0805">Transcription regulation</keyword>
<dbReference type="InterPro" id="IPR013196">
    <property type="entry name" value="HTH_11"/>
</dbReference>
<comment type="caution">
    <text evidence="4">The sequence shown here is derived from an EMBL/GenBank/DDBJ whole genome shotgun (WGS) entry which is preliminary data.</text>
</comment>
<dbReference type="PANTHER" id="PTHR34580:SF3">
    <property type="entry name" value="PROTEIN PAFB"/>
    <property type="match status" value="1"/>
</dbReference>
<dbReference type="Pfam" id="PF08279">
    <property type="entry name" value="HTH_11"/>
    <property type="match status" value="1"/>
</dbReference>
<gene>
    <name evidence="4" type="ORF">GCM10023307_16570</name>
</gene>
<dbReference type="InterPro" id="IPR001034">
    <property type="entry name" value="DeoR_HTH"/>
</dbReference>
<dbReference type="InterPro" id="IPR051534">
    <property type="entry name" value="CBASS_pafABC_assoc_protein"/>
</dbReference>
<keyword evidence="2" id="KW-0804">Transcription</keyword>
<dbReference type="EMBL" id="BAABJE010000007">
    <property type="protein sequence ID" value="GAA4791939.1"/>
    <property type="molecule type" value="Genomic_DNA"/>
</dbReference>
<evidence type="ECO:0000256" key="1">
    <source>
        <dbReference type="ARBA" id="ARBA00023015"/>
    </source>
</evidence>
<dbReference type="Gene3D" id="1.10.10.10">
    <property type="entry name" value="Winged helix-like DNA-binding domain superfamily/Winged helix DNA-binding domain"/>
    <property type="match status" value="1"/>
</dbReference>
<reference evidence="5" key="1">
    <citation type="journal article" date="2019" name="Int. J. Syst. Evol. Microbiol.">
        <title>The Global Catalogue of Microorganisms (GCM) 10K type strain sequencing project: providing services to taxonomists for standard genome sequencing and annotation.</title>
        <authorList>
            <consortium name="The Broad Institute Genomics Platform"/>
            <consortium name="The Broad Institute Genome Sequencing Center for Infectious Disease"/>
            <person name="Wu L."/>
            <person name="Ma J."/>
        </authorList>
    </citation>
    <scope>NUCLEOTIDE SEQUENCE [LARGE SCALE GENOMIC DNA]</scope>
    <source>
        <strain evidence="5">JCM 18204</strain>
    </source>
</reference>
<evidence type="ECO:0000259" key="3">
    <source>
        <dbReference type="PROSITE" id="PS51000"/>
    </source>
</evidence>
<dbReference type="PROSITE" id="PS52050">
    <property type="entry name" value="WYL"/>
    <property type="match status" value="1"/>
</dbReference>
<dbReference type="PROSITE" id="PS51000">
    <property type="entry name" value="HTH_DEOR_2"/>
    <property type="match status" value="1"/>
</dbReference>
<dbReference type="Pfam" id="PF13280">
    <property type="entry name" value="WYL"/>
    <property type="match status" value="1"/>
</dbReference>
<organism evidence="4 5">
    <name type="scientific">Lysobacter hankyongensis</name>
    <dbReference type="NCBI Taxonomy" id="1176535"/>
    <lineage>
        <taxon>Bacteria</taxon>
        <taxon>Pseudomonadati</taxon>
        <taxon>Pseudomonadota</taxon>
        <taxon>Gammaproteobacteria</taxon>
        <taxon>Lysobacterales</taxon>
        <taxon>Lysobacteraceae</taxon>
        <taxon>Lysobacter</taxon>
    </lineage>
</organism>